<dbReference type="Proteomes" id="UP000613974">
    <property type="component" value="Unassembled WGS sequence"/>
</dbReference>
<evidence type="ECO:0000313" key="2">
    <source>
        <dbReference type="Proteomes" id="UP000613974"/>
    </source>
</evidence>
<dbReference type="RefSeq" id="WP_308431152.1">
    <property type="nucleotide sequence ID" value="NZ_BMRL01000045.1"/>
</dbReference>
<gene>
    <name evidence="1" type="ORF">Snoj_82340</name>
</gene>
<dbReference type="GeneID" id="95595213"/>
<name>A0ABQ3T1P9_9ACTN</name>
<reference evidence="2" key="1">
    <citation type="submission" date="2023-07" db="EMBL/GenBank/DDBJ databases">
        <title>Whole genome shotgun sequence of Streptomyces nojiriensis NBRC 13794.</title>
        <authorList>
            <person name="Komaki H."/>
            <person name="Tamura T."/>
        </authorList>
    </citation>
    <scope>NUCLEOTIDE SEQUENCE [LARGE SCALE GENOMIC DNA]</scope>
    <source>
        <strain evidence="2">NBRC 13794</strain>
    </source>
</reference>
<protein>
    <recommendedName>
        <fullName evidence="3">Integrase</fullName>
    </recommendedName>
</protein>
<evidence type="ECO:0008006" key="3">
    <source>
        <dbReference type="Google" id="ProtNLM"/>
    </source>
</evidence>
<sequence length="41" mass="4684">MHAAQHVREHPWAREDIGKIRRLKRAAASSLTSYAEWIGAI</sequence>
<dbReference type="EMBL" id="BNEC01000005">
    <property type="protein sequence ID" value="GHI74316.1"/>
    <property type="molecule type" value="Genomic_DNA"/>
</dbReference>
<proteinExistence type="predicted"/>
<comment type="caution">
    <text evidence="1">The sequence shown here is derived from an EMBL/GenBank/DDBJ whole genome shotgun (WGS) entry which is preliminary data.</text>
</comment>
<organism evidence="1 2">
    <name type="scientific">Streptomyces nojiriensis</name>
    <dbReference type="NCBI Taxonomy" id="66374"/>
    <lineage>
        <taxon>Bacteria</taxon>
        <taxon>Bacillati</taxon>
        <taxon>Actinomycetota</taxon>
        <taxon>Actinomycetes</taxon>
        <taxon>Kitasatosporales</taxon>
        <taxon>Streptomycetaceae</taxon>
        <taxon>Streptomyces</taxon>
    </lineage>
</organism>
<accession>A0ABQ3T1P9</accession>
<evidence type="ECO:0000313" key="1">
    <source>
        <dbReference type="EMBL" id="GHI74316.1"/>
    </source>
</evidence>
<keyword evidence="2" id="KW-1185">Reference proteome</keyword>